<evidence type="ECO:0000256" key="4">
    <source>
        <dbReference type="ARBA" id="ARBA00022741"/>
    </source>
</evidence>
<keyword evidence="11" id="KW-1185">Reference proteome</keyword>
<dbReference type="GO" id="GO:0004674">
    <property type="term" value="F:protein serine/threonine kinase activity"/>
    <property type="evidence" value="ECO:0007669"/>
    <property type="project" value="UniProtKB-KW"/>
</dbReference>
<evidence type="ECO:0000259" key="9">
    <source>
        <dbReference type="PROSITE" id="PS50011"/>
    </source>
</evidence>
<keyword evidence="3" id="KW-0808">Transferase</keyword>
<dbReference type="PROSITE" id="PS00108">
    <property type="entry name" value="PROTEIN_KINASE_ST"/>
    <property type="match status" value="1"/>
</dbReference>
<feature type="compositionally biased region" description="Low complexity" evidence="8">
    <location>
        <begin position="506"/>
        <end position="517"/>
    </location>
</feature>
<dbReference type="AlphaFoldDB" id="A0A1I0YW19"/>
<proteinExistence type="predicted"/>
<dbReference type="STRING" id="988821.SAMN05421867_108145"/>
<evidence type="ECO:0000313" key="10">
    <source>
        <dbReference type="EMBL" id="SFB16283.1"/>
    </source>
</evidence>
<keyword evidence="6 7" id="KW-0067">ATP-binding</keyword>
<feature type="compositionally biased region" description="Basic and acidic residues" evidence="8">
    <location>
        <begin position="361"/>
        <end position="379"/>
    </location>
</feature>
<dbReference type="PROSITE" id="PS00107">
    <property type="entry name" value="PROTEIN_KINASE_ATP"/>
    <property type="match status" value="1"/>
</dbReference>
<keyword evidence="4 7" id="KW-0547">Nucleotide-binding</keyword>
<feature type="domain" description="Protein kinase" evidence="9">
    <location>
        <begin position="36"/>
        <end position="293"/>
    </location>
</feature>
<dbReference type="InterPro" id="IPR011009">
    <property type="entry name" value="Kinase-like_dom_sf"/>
</dbReference>
<dbReference type="RefSeq" id="WP_239078575.1">
    <property type="nucleotide sequence ID" value="NZ_BONM01000001.1"/>
</dbReference>
<feature type="binding site" evidence="7">
    <location>
        <position position="65"/>
    </location>
    <ligand>
        <name>ATP</name>
        <dbReference type="ChEBI" id="CHEBI:30616"/>
    </ligand>
</feature>
<keyword evidence="2 10" id="KW-0723">Serine/threonine-protein kinase</keyword>
<feature type="region of interest" description="Disordered" evidence="8">
    <location>
        <begin position="329"/>
        <end position="441"/>
    </location>
</feature>
<dbReference type="InterPro" id="IPR000719">
    <property type="entry name" value="Prot_kinase_dom"/>
</dbReference>
<dbReference type="SUPFAM" id="SSF56112">
    <property type="entry name" value="Protein kinase-like (PK-like)"/>
    <property type="match status" value="1"/>
</dbReference>
<dbReference type="Gene3D" id="1.10.510.10">
    <property type="entry name" value="Transferase(Phosphotransferase) domain 1"/>
    <property type="match status" value="1"/>
</dbReference>
<organism evidence="10 11">
    <name type="scientific">Cellulomonas marina</name>
    <dbReference type="NCBI Taxonomy" id="988821"/>
    <lineage>
        <taxon>Bacteria</taxon>
        <taxon>Bacillati</taxon>
        <taxon>Actinomycetota</taxon>
        <taxon>Actinomycetes</taxon>
        <taxon>Micrococcales</taxon>
        <taxon>Cellulomonadaceae</taxon>
        <taxon>Cellulomonas</taxon>
    </lineage>
</organism>
<feature type="compositionally biased region" description="Low complexity" evidence="8">
    <location>
        <begin position="406"/>
        <end position="422"/>
    </location>
</feature>
<dbReference type="PROSITE" id="PS50011">
    <property type="entry name" value="PROTEIN_KINASE_DOM"/>
    <property type="match status" value="1"/>
</dbReference>
<dbReference type="SMART" id="SM00220">
    <property type="entry name" value="S_TKc"/>
    <property type="match status" value="1"/>
</dbReference>
<gene>
    <name evidence="10" type="ORF">SAMN05421867_108145</name>
</gene>
<dbReference type="PANTHER" id="PTHR43289:SF6">
    <property type="entry name" value="SERINE_THREONINE-PROTEIN KINASE NEKL-3"/>
    <property type="match status" value="1"/>
</dbReference>
<dbReference type="GO" id="GO:0005524">
    <property type="term" value="F:ATP binding"/>
    <property type="evidence" value="ECO:0007669"/>
    <property type="project" value="UniProtKB-UniRule"/>
</dbReference>
<dbReference type="EC" id="2.7.11.1" evidence="1"/>
<evidence type="ECO:0000256" key="5">
    <source>
        <dbReference type="ARBA" id="ARBA00022777"/>
    </source>
</evidence>
<accession>A0A1I0YW19</accession>
<reference evidence="10 11" key="1">
    <citation type="submission" date="2016-10" db="EMBL/GenBank/DDBJ databases">
        <authorList>
            <person name="de Groot N.N."/>
        </authorList>
    </citation>
    <scope>NUCLEOTIDE SEQUENCE [LARGE SCALE GENOMIC DNA]</scope>
    <source>
        <strain evidence="10 11">CGMCC 4.6945</strain>
    </source>
</reference>
<evidence type="ECO:0000313" key="11">
    <source>
        <dbReference type="Proteomes" id="UP000199012"/>
    </source>
</evidence>
<name>A0A1I0YW19_9CELL</name>
<dbReference type="InterPro" id="IPR008271">
    <property type="entry name" value="Ser/Thr_kinase_AS"/>
</dbReference>
<feature type="region of interest" description="Disordered" evidence="8">
    <location>
        <begin position="499"/>
        <end position="523"/>
    </location>
</feature>
<dbReference type="Pfam" id="PF00069">
    <property type="entry name" value="Pkinase"/>
    <property type="match status" value="1"/>
</dbReference>
<protein>
    <recommendedName>
        <fullName evidence="1">non-specific serine/threonine protein kinase</fullName>
        <ecNumber evidence="1">2.7.11.1</ecNumber>
    </recommendedName>
</protein>
<dbReference type="CDD" id="cd14014">
    <property type="entry name" value="STKc_PknB_like"/>
    <property type="match status" value="1"/>
</dbReference>
<dbReference type="PANTHER" id="PTHR43289">
    <property type="entry name" value="MITOGEN-ACTIVATED PROTEIN KINASE KINASE KINASE 20-RELATED"/>
    <property type="match status" value="1"/>
</dbReference>
<evidence type="ECO:0000256" key="1">
    <source>
        <dbReference type="ARBA" id="ARBA00012513"/>
    </source>
</evidence>
<evidence type="ECO:0000256" key="7">
    <source>
        <dbReference type="PROSITE-ProRule" id="PRU10141"/>
    </source>
</evidence>
<evidence type="ECO:0000256" key="2">
    <source>
        <dbReference type="ARBA" id="ARBA00022527"/>
    </source>
</evidence>
<evidence type="ECO:0000256" key="6">
    <source>
        <dbReference type="ARBA" id="ARBA00022840"/>
    </source>
</evidence>
<keyword evidence="5 10" id="KW-0418">Kinase</keyword>
<evidence type="ECO:0000256" key="3">
    <source>
        <dbReference type="ARBA" id="ARBA00022679"/>
    </source>
</evidence>
<dbReference type="InterPro" id="IPR017441">
    <property type="entry name" value="Protein_kinase_ATP_BS"/>
</dbReference>
<sequence length="654" mass="66208">MPADLSATVARAAGPAGPVVPVEPGPAVVPPVLPGLRFLHSLGRGGSADVLCYEQEHPRRLVAVKVLHAAPAPEVRARFLHEADLAARVSHHPSIVTVHAVTSTEDGRPCLVLEHCPGPSLGDRYRTERLEVPEVLRTGVRLASAVETAHRAGILHRDIKPANVLTTDLGRPVLTDFGIAEHRRAAGAAGAAGLSVPWAPPELLADGSEGDERSDVWSLAATLYSLLAGRSPFEVPGGSNTAVDLVQRIERAALPPTGRADVPPALEAVLARAMNRAPARRHGSALSVAHALQQVEHELGLPVTAVDVQGEDGEGPLVLPTSARRAGAAAGPVRTSAGLPAGARVSDPVAAPVPVPLPQPRSDEDLPDVTRARALRLADDEPAGASSPVPGAGTPGGTSRGAPEPATRASADAGAARWRPRPSAAPAPAAPAPQPAPHASVDGAVDARDARDAQGVVPAPDGLDDAPTVLRRAVALAPSAAPDPTAPAAAVAPAVEDLRTGPEPAPAAAAGAPAPATTRRRPRRLTRAGALTAVVVLVGLGVASLLRPPGSGPDGTGDALTAPADGGLRTEVVPAPSGLSGEVLADGTVRWTWTREPARDGDFWQWAPVDGSAAPVVVTEPVALVPASAGPCVTVSLVRVDRQASASPAVACAP</sequence>
<dbReference type="Proteomes" id="UP000199012">
    <property type="component" value="Unassembled WGS sequence"/>
</dbReference>
<dbReference type="EMBL" id="FOKA01000008">
    <property type="protein sequence ID" value="SFB16283.1"/>
    <property type="molecule type" value="Genomic_DNA"/>
</dbReference>
<evidence type="ECO:0000256" key="8">
    <source>
        <dbReference type="SAM" id="MobiDB-lite"/>
    </source>
</evidence>
<feature type="compositionally biased region" description="Pro residues" evidence="8">
    <location>
        <begin position="423"/>
        <end position="436"/>
    </location>
</feature>